<keyword evidence="1" id="KW-0812">Transmembrane</keyword>
<dbReference type="EMBL" id="LN907867">
    <property type="protein sequence ID" value="CUU41952.1"/>
    <property type="molecule type" value="Genomic_DNA"/>
</dbReference>
<protein>
    <submittedName>
        <fullName evidence="3">Inner membrane protein ybaN</fullName>
    </submittedName>
</protein>
<dbReference type="Pfam" id="PF04304">
    <property type="entry name" value="DUF454"/>
    <property type="match status" value="1"/>
</dbReference>
<dbReference type="OrthoDB" id="9816293at2"/>
<proteinExistence type="predicted"/>
<reference evidence="3" key="2">
    <citation type="submission" date="2015-11" db="EMBL/GenBank/DDBJ databases">
        <authorList>
            <person name="Zhang Y."/>
            <person name="Guo Z."/>
        </authorList>
    </citation>
    <scope>NUCLEOTIDE SEQUENCE</scope>
    <source>
        <strain evidence="3">1</strain>
    </source>
</reference>
<dbReference type="PANTHER" id="PTHR35813:SF1">
    <property type="entry name" value="INNER MEMBRANE PROTEIN YBAN"/>
    <property type="match status" value="1"/>
</dbReference>
<evidence type="ECO:0000313" key="4">
    <source>
        <dbReference type="Proteomes" id="UP000065734"/>
    </source>
</evidence>
<feature type="transmembrane region" description="Helical" evidence="1">
    <location>
        <begin position="31"/>
        <end position="60"/>
    </location>
</feature>
<keyword evidence="1" id="KW-0472">Membrane</keyword>
<dbReference type="InterPro" id="IPR007401">
    <property type="entry name" value="DUF454"/>
</dbReference>
<dbReference type="GO" id="GO:0005886">
    <property type="term" value="C:plasma membrane"/>
    <property type="evidence" value="ECO:0007669"/>
    <property type="project" value="TreeGrafter"/>
</dbReference>
<sequence>MTPPAPEPPDEPPVRTTSLGLRRYVYRPLGFVALGLGIVGVVTPVMPGTVFLILAAWLFARSSPEVERWILTHPRYGPLVRDWRAHGVIPRKVKLIAFASFGVSLAVEWAVGAPPIAIGSTAVALLAVGTWMATRPETPR</sequence>
<dbReference type="EMBL" id="AP014854">
    <property type="protein sequence ID" value="BAS00838.1"/>
    <property type="molecule type" value="Genomic_DNA"/>
</dbReference>
<evidence type="ECO:0000313" key="2">
    <source>
        <dbReference type="EMBL" id="BAS00838.1"/>
    </source>
</evidence>
<gene>
    <name evidence="3" type="primary">ybaN</name>
    <name evidence="2" type="ORF">BV133_3244</name>
    <name evidence="3" type="ORF">BVIRIDIS_09520</name>
</gene>
<dbReference type="AlphaFoldDB" id="A0A0H5BF46"/>
<reference evidence="2" key="1">
    <citation type="journal article" date="2015" name="Genome Announc.">
        <title>Complete Genome Sequence of the Bacteriochlorophyll b-Producing Photosynthetic Bacterium Blastochloris viridis.</title>
        <authorList>
            <person name="Tsukatani Y."/>
            <person name="Hirose Y."/>
            <person name="Harada J."/>
            <person name="Misawa N."/>
            <person name="Mori K."/>
            <person name="Inoue K."/>
            <person name="Tamiaki H."/>
        </authorList>
    </citation>
    <scope>NUCLEOTIDE SEQUENCE [LARGE SCALE GENOMIC DNA]</scope>
    <source>
        <strain evidence="2">DSM 133</strain>
    </source>
</reference>
<feature type="transmembrane region" description="Helical" evidence="1">
    <location>
        <begin position="116"/>
        <end position="134"/>
    </location>
</feature>
<dbReference type="PANTHER" id="PTHR35813">
    <property type="entry name" value="INNER MEMBRANE PROTEIN YBAN"/>
    <property type="match status" value="1"/>
</dbReference>
<reference evidence="4" key="3">
    <citation type="journal article" date="2016" name="Genome Announc.">
        <title>Revised genome sequence of the purple photosynthetic bacterium Blastochloris viridis.</title>
        <authorList>
            <person name="Liu L.N."/>
            <person name="Faulkner M."/>
            <person name="Liu X."/>
            <person name="Huang F."/>
            <person name="Darby A.C."/>
            <person name="Hall N."/>
        </authorList>
    </citation>
    <scope>NUCLEOTIDE SEQUENCE [LARGE SCALE GENOMIC DNA]</scope>
    <source>
        <strain evidence="4">ATCC 19567 / DSM 133 / F</strain>
    </source>
</reference>
<name>A0A0H5BF46_BLAVI</name>
<organism evidence="3 4">
    <name type="scientific">Blastochloris viridis</name>
    <name type="common">Rhodopseudomonas viridis</name>
    <dbReference type="NCBI Taxonomy" id="1079"/>
    <lineage>
        <taxon>Bacteria</taxon>
        <taxon>Pseudomonadati</taxon>
        <taxon>Pseudomonadota</taxon>
        <taxon>Alphaproteobacteria</taxon>
        <taxon>Hyphomicrobiales</taxon>
        <taxon>Blastochloridaceae</taxon>
        <taxon>Blastochloris</taxon>
    </lineage>
</organism>
<keyword evidence="1" id="KW-1133">Transmembrane helix</keyword>
<dbReference type="Proteomes" id="UP000065734">
    <property type="component" value="Chromosome I"/>
</dbReference>
<accession>A0A0H5BF46</accession>
<keyword evidence="4" id="KW-1185">Reference proteome</keyword>
<dbReference type="PIRSF" id="PIRSF016789">
    <property type="entry name" value="DUF454"/>
    <property type="match status" value="1"/>
</dbReference>
<evidence type="ECO:0000256" key="1">
    <source>
        <dbReference type="SAM" id="Phobius"/>
    </source>
</evidence>
<dbReference type="KEGG" id="bvr:BVIR_1507"/>
<evidence type="ECO:0000313" key="3">
    <source>
        <dbReference type="EMBL" id="CUU41952.1"/>
    </source>
</evidence>
<dbReference type="STRING" id="1079.BVIR_1507"/>
<dbReference type="RefSeq" id="WP_055037101.1">
    <property type="nucleotide sequence ID" value="NZ_AP014854.2"/>
</dbReference>